<comment type="caution">
    <text evidence="2">The sequence shown here is derived from an EMBL/GenBank/DDBJ whole genome shotgun (WGS) entry which is preliminary data.</text>
</comment>
<dbReference type="OrthoDB" id="7858246at2"/>
<accession>A3SMD8</accession>
<evidence type="ECO:0000313" key="2">
    <source>
        <dbReference type="EMBL" id="EAP75628.1"/>
    </source>
</evidence>
<proteinExistence type="predicted"/>
<dbReference type="Proteomes" id="UP000005954">
    <property type="component" value="Unassembled WGS sequence"/>
</dbReference>
<protein>
    <submittedName>
        <fullName evidence="2">Uncharacterized protein</fullName>
    </submittedName>
</protein>
<reference evidence="2 3" key="1">
    <citation type="submission" date="2005-12" db="EMBL/GenBank/DDBJ databases">
        <authorList>
            <person name="Moran M.A."/>
            <person name="Ferriera S."/>
            <person name="Johnson J."/>
            <person name="Kravitz S."/>
            <person name="Halpern A."/>
            <person name="Remington K."/>
            <person name="Beeson K."/>
            <person name="Tran B."/>
            <person name="Rogers Y.-H."/>
            <person name="Friedman R."/>
            <person name="Venter J.C."/>
        </authorList>
    </citation>
    <scope>NUCLEOTIDE SEQUENCE [LARGE SCALE GENOMIC DNA]</scope>
    <source>
        <strain evidence="3">ATCC BAA-591 / DSM 15170 / ISM</strain>
    </source>
</reference>
<evidence type="ECO:0000313" key="3">
    <source>
        <dbReference type="Proteomes" id="UP000005954"/>
    </source>
</evidence>
<dbReference type="RefSeq" id="WP_009814453.1">
    <property type="nucleotide sequence ID" value="NZ_CH724156.1"/>
</dbReference>
<dbReference type="eggNOG" id="ENOG50338X6">
    <property type="taxonomic scope" value="Bacteria"/>
</dbReference>
<gene>
    <name evidence="2" type="ORF">ISM_12220</name>
</gene>
<name>A3SMD8_ROSNI</name>
<dbReference type="HOGENOM" id="CLU_1325515_0_0_5"/>
<feature type="chain" id="PRO_5002658627" evidence="1">
    <location>
        <begin position="23"/>
        <end position="207"/>
    </location>
</feature>
<organism evidence="2 3">
    <name type="scientific">Roseovarius nubinhibens (strain ATCC BAA-591 / DSM 15170 / ISM)</name>
    <dbReference type="NCBI Taxonomy" id="89187"/>
    <lineage>
        <taxon>Bacteria</taxon>
        <taxon>Pseudomonadati</taxon>
        <taxon>Pseudomonadota</taxon>
        <taxon>Alphaproteobacteria</taxon>
        <taxon>Rhodobacterales</taxon>
        <taxon>Roseobacteraceae</taxon>
        <taxon>Roseovarius</taxon>
    </lineage>
</organism>
<keyword evidence="1" id="KW-0732">Signal</keyword>
<keyword evidence="3" id="KW-1185">Reference proteome</keyword>
<dbReference type="EMBL" id="AALY01000002">
    <property type="protein sequence ID" value="EAP75628.1"/>
    <property type="molecule type" value="Genomic_DNA"/>
</dbReference>
<dbReference type="AlphaFoldDB" id="A3SMD8"/>
<evidence type="ECO:0000256" key="1">
    <source>
        <dbReference type="SAM" id="SignalP"/>
    </source>
</evidence>
<feature type="signal peptide" evidence="1">
    <location>
        <begin position="1"/>
        <end position="22"/>
    </location>
</feature>
<sequence length="207" mass="22164">MKLGRFFASVLALFTMVGSGQAQSLSAAEIAAMVDERMGSVDEYAELLNDPDPDRSLAAMQIMIGLDDAQISRMALQHGLTSTSPGVRKAALKAYLDTGPILNIYIDGSSLDRENLTSAINQQSGTVDTSGTAFLSYKVGGFDAENGCYDFHVNASYCLLTLSESNVSMNLWSRWTSMTLNAEGNLVGMLQVANIRPSVPVTVPVKP</sequence>